<feature type="domain" description="Casparian strip membrane protein" evidence="8">
    <location>
        <begin position="23"/>
        <end position="91"/>
    </location>
</feature>
<evidence type="ECO:0000313" key="10">
    <source>
        <dbReference type="Proteomes" id="UP000325577"/>
    </source>
</evidence>
<proteinExistence type="inferred from homology"/>
<dbReference type="EMBL" id="CM018040">
    <property type="protein sequence ID" value="KAA8535576.1"/>
    <property type="molecule type" value="Genomic_DNA"/>
</dbReference>
<sequence length="179" mass="20019">MHGGIERELFHSAFTEMEIGNREAFLRLSAILLLALTAFLVGFDTQTKLIFSSISRKATFRDVNAFVALVWIDSLAAGYNLLQVFRCYLSFPFKGDLMGFIHTSCLGLFLIRSGGGLHCICSELCCTGGFTSSSNWHEKLSMDRVVQQIHQVLHPNWWGFAMWLCCISLDGGHIVHLGL</sequence>
<evidence type="ECO:0000256" key="3">
    <source>
        <dbReference type="ARBA" id="ARBA00022475"/>
    </source>
</evidence>
<evidence type="ECO:0000256" key="1">
    <source>
        <dbReference type="ARBA" id="ARBA00004651"/>
    </source>
</evidence>
<evidence type="ECO:0000256" key="4">
    <source>
        <dbReference type="ARBA" id="ARBA00022692"/>
    </source>
</evidence>
<keyword evidence="4 7" id="KW-0812">Transmembrane</keyword>
<comment type="subcellular location">
    <subcellularLocation>
        <location evidence="1 7">Cell membrane</location>
        <topology evidence="1 7">Multi-pass membrane protein</topology>
    </subcellularLocation>
</comment>
<evidence type="ECO:0000256" key="5">
    <source>
        <dbReference type="ARBA" id="ARBA00022989"/>
    </source>
</evidence>
<evidence type="ECO:0000256" key="6">
    <source>
        <dbReference type="ARBA" id="ARBA00023136"/>
    </source>
</evidence>
<feature type="transmembrane region" description="Helical" evidence="7">
    <location>
        <begin position="63"/>
        <end position="82"/>
    </location>
</feature>
<name>A0A5J5B073_9ASTE</name>
<gene>
    <name evidence="9" type="ORF">F0562_030579</name>
</gene>
<accession>A0A5J5B073</accession>
<keyword evidence="5 7" id="KW-1133">Transmembrane helix</keyword>
<comment type="subunit">
    <text evidence="7">Homodimer and heterodimers.</text>
</comment>
<dbReference type="Pfam" id="PF04535">
    <property type="entry name" value="CASP_dom"/>
    <property type="match status" value="1"/>
</dbReference>
<dbReference type="AlphaFoldDB" id="A0A5J5B073"/>
<evidence type="ECO:0000313" key="9">
    <source>
        <dbReference type="EMBL" id="KAA8535576.1"/>
    </source>
</evidence>
<dbReference type="InterPro" id="IPR006702">
    <property type="entry name" value="CASP_dom"/>
</dbReference>
<keyword evidence="3 7" id="KW-1003">Cell membrane</keyword>
<protein>
    <recommendedName>
        <fullName evidence="7">CASP-like protein</fullName>
    </recommendedName>
</protein>
<evidence type="ECO:0000259" key="8">
    <source>
        <dbReference type="Pfam" id="PF04535"/>
    </source>
</evidence>
<reference evidence="9 10" key="1">
    <citation type="submission" date="2019-09" db="EMBL/GenBank/DDBJ databases">
        <title>A chromosome-level genome assembly of the Chinese tupelo Nyssa sinensis.</title>
        <authorList>
            <person name="Yang X."/>
            <person name="Kang M."/>
            <person name="Yang Y."/>
            <person name="Xiong H."/>
            <person name="Wang M."/>
            <person name="Zhang Z."/>
            <person name="Wang Z."/>
            <person name="Wu H."/>
            <person name="Ma T."/>
            <person name="Liu J."/>
            <person name="Xi Z."/>
        </authorList>
    </citation>
    <scope>NUCLEOTIDE SEQUENCE [LARGE SCALE GENOMIC DNA]</scope>
    <source>
        <strain evidence="9">J267</strain>
        <tissue evidence="9">Leaf</tissue>
    </source>
</reference>
<evidence type="ECO:0000256" key="7">
    <source>
        <dbReference type="RuleBase" id="RU361233"/>
    </source>
</evidence>
<dbReference type="Proteomes" id="UP000325577">
    <property type="component" value="Linkage Group LG17"/>
</dbReference>
<organism evidence="9 10">
    <name type="scientific">Nyssa sinensis</name>
    <dbReference type="NCBI Taxonomy" id="561372"/>
    <lineage>
        <taxon>Eukaryota</taxon>
        <taxon>Viridiplantae</taxon>
        <taxon>Streptophyta</taxon>
        <taxon>Embryophyta</taxon>
        <taxon>Tracheophyta</taxon>
        <taxon>Spermatophyta</taxon>
        <taxon>Magnoliopsida</taxon>
        <taxon>eudicotyledons</taxon>
        <taxon>Gunneridae</taxon>
        <taxon>Pentapetalae</taxon>
        <taxon>asterids</taxon>
        <taxon>Cornales</taxon>
        <taxon>Nyssaceae</taxon>
        <taxon>Nyssa</taxon>
    </lineage>
</organism>
<feature type="transmembrane region" description="Helical" evidence="7">
    <location>
        <begin position="24"/>
        <end position="43"/>
    </location>
</feature>
<comment type="similarity">
    <text evidence="2 7">Belongs to the Casparian strip membrane proteins (CASP) family.</text>
</comment>
<dbReference type="GO" id="GO:0005886">
    <property type="term" value="C:plasma membrane"/>
    <property type="evidence" value="ECO:0007669"/>
    <property type="project" value="UniProtKB-SubCell"/>
</dbReference>
<keyword evidence="10" id="KW-1185">Reference proteome</keyword>
<evidence type="ECO:0000256" key="2">
    <source>
        <dbReference type="ARBA" id="ARBA00007651"/>
    </source>
</evidence>
<keyword evidence="6 7" id="KW-0472">Membrane</keyword>
<dbReference type="OrthoDB" id="689315at2759"/>
<comment type="caution">
    <text evidence="7">Lacks conserved residue(s) required for the propagation of feature annotation.</text>
</comment>